<sequence length="124" mass="14119">MLKLLIVDDETEICEFLKSFFEERNYTVAIANSGEQAIEQLKKEKPQVVLLDIKMPGMDGIQTLREIKSKNPKSKVIMVTAIETRDKIEECLRLGADNYITKPLSLEYLENDVKEKIESAAKGN</sequence>
<keyword evidence="5" id="KW-0804">Transcription</keyword>
<evidence type="ECO:0000256" key="4">
    <source>
        <dbReference type="ARBA" id="ARBA00023125"/>
    </source>
</evidence>
<dbReference type="AlphaFoldDB" id="A0A2H0LSL2"/>
<gene>
    <name evidence="8" type="ORF">COV74_04730</name>
</gene>
<evidence type="ECO:0000256" key="6">
    <source>
        <dbReference type="PROSITE-ProRule" id="PRU00169"/>
    </source>
</evidence>
<dbReference type="CDD" id="cd00156">
    <property type="entry name" value="REC"/>
    <property type="match status" value="1"/>
</dbReference>
<organism evidence="8 9">
    <name type="scientific">Candidatus Abzuiibacterium crystallinum</name>
    <dbReference type="NCBI Taxonomy" id="1974748"/>
    <lineage>
        <taxon>Bacteria</taxon>
        <taxon>Pseudomonadati</taxon>
        <taxon>Candidatus Omnitrophota</taxon>
        <taxon>Candidatus Abzuiibacterium</taxon>
    </lineage>
</organism>
<dbReference type="Pfam" id="PF00072">
    <property type="entry name" value="Response_reg"/>
    <property type="match status" value="1"/>
</dbReference>
<evidence type="ECO:0000256" key="5">
    <source>
        <dbReference type="ARBA" id="ARBA00023163"/>
    </source>
</evidence>
<evidence type="ECO:0000256" key="3">
    <source>
        <dbReference type="ARBA" id="ARBA00023015"/>
    </source>
</evidence>
<dbReference type="GO" id="GO:0000160">
    <property type="term" value="P:phosphorelay signal transduction system"/>
    <property type="evidence" value="ECO:0007669"/>
    <property type="project" value="UniProtKB-KW"/>
</dbReference>
<keyword evidence="4" id="KW-0238">DNA-binding</keyword>
<feature type="modified residue" description="4-aspartylphosphate" evidence="6">
    <location>
        <position position="52"/>
    </location>
</feature>
<evidence type="ECO:0000256" key="1">
    <source>
        <dbReference type="ARBA" id="ARBA00022553"/>
    </source>
</evidence>
<keyword evidence="3" id="KW-0805">Transcription regulation</keyword>
<dbReference type="PANTHER" id="PTHR44591:SF3">
    <property type="entry name" value="RESPONSE REGULATORY DOMAIN-CONTAINING PROTEIN"/>
    <property type="match status" value="1"/>
</dbReference>
<dbReference type="FunFam" id="3.40.50.2300:FF:000001">
    <property type="entry name" value="DNA-binding response regulator PhoB"/>
    <property type="match status" value="1"/>
</dbReference>
<dbReference type="GO" id="GO:0003677">
    <property type="term" value="F:DNA binding"/>
    <property type="evidence" value="ECO:0007669"/>
    <property type="project" value="UniProtKB-KW"/>
</dbReference>
<keyword evidence="2" id="KW-0902">Two-component regulatory system</keyword>
<dbReference type="PROSITE" id="PS50110">
    <property type="entry name" value="RESPONSE_REGULATORY"/>
    <property type="match status" value="1"/>
</dbReference>
<dbReference type="InterPro" id="IPR001789">
    <property type="entry name" value="Sig_transdc_resp-reg_receiver"/>
</dbReference>
<accession>A0A2H0LSL2</accession>
<comment type="caution">
    <text evidence="8">The sequence shown here is derived from an EMBL/GenBank/DDBJ whole genome shotgun (WGS) entry which is preliminary data.</text>
</comment>
<feature type="domain" description="Response regulatory" evidence="7">
    <location>
        <begin position="3"/>
        <end position="117"/>
    </location>
</feature>
<evidence type="ECO:0000256" key="2">
    <source>
        <dbReference type="ARBA" id="ARBA00023012"/>
    </source>
</evidence>
<dbReference type="Gene3D" id="3.40.50.2300">
    <property type="match status" value="1"/>
</dbReference>
<evidence type="ECO:0000313" key="9">
    <source>
        <dbReference type="Proteomes" id="UP000230859"/>
    </source>
</evidence>
<evidence type="ECO:0000313" key="8">
    <source>
        <dbReference type="EMBL" id="PIQ86485.1"/>
    </source>
</evidence>
<evidence type="ECO:0000259" key="7">
    <source>
        <dbReference type="PROSITE" id="PS50110"/>
    </source>
</evidence>
<keyword evidence="1 6" id="KW-0597">Phosphoprotein</keyword>
<dbReference type="PANTHER" id="PTHR44591">
    <property type="entry name" value="STRESS RESPONSE REGULATOR PROTEIN 1"/>
    <property type="match status" value="1"/>
</dbReference>
<proteinExistence type="predicted"/>
<dbReference type="Proteomes" id="UP000230859">
    <property type="component" value="Unassembled WGS sequence"/>
</dbReference>
<reference evidence="8 9" key="1">
    <citation type="submission" date="2017-09" db="EMBL/GenBank/DDBJ databases">
        <title>Depth-based differentiation of microbial function through sediment-hosted aquifers and enrichment of novel symbionts in the deep terrestrial subsurface.</title>
        <authorList>
            <person name="Probst A.J."/>
            <person name="Ladd B."/>
            <person name="Jarett J.K."/>
            <person name="Geller-Mcgrath D.E."/>
            <person name="Sieber C.M."/>
            <person name="Emerson J.B."/>
            <person name="Anantharaman K."/>
            <person name="Thomas B.C."/>
            <person name="Malmstrom R."/>
            <person name="Stieglmeier M."/>
            <person name="Klingl A."/>
            <person name="Woyke T."/>
            <person name="Ryan C.M."/>
            <person name="Banfield J.F."/>
        </authorList>
    </citation>
    <scope>NUCLEOTIDE SEQUENCE [LARGE SCALE GENOMIC DNA]</scope>
    <source>
        <strain evidence="8">CG11_big_fil_rev_8_21_14_0_20_45_26</strain>
    </source>
</reference>
<name>A0A2H0LSL2_9BACT</name>
<protein>
    <submittedName>
        <fullName evidence="8">Two-component system response regulator</fullName>
    </submittedName>
</protein>
<dbReference type="SMART" id="SM00448">
    <property type="entry name" value="REC"/>
    <property type="match status" value="1"/>
</dbReference>
<dbReference type="InterPro" id="IPR050595">
    <property type="entry name" value="Bact_response_regulator"/>
</dbReference>
<dbReference type="InterPro" id="IPR011006">
    <property type="entry name" value="CheY-like_superfamily"/>
</dbReference>
<dbReference type="EMBL" id="PCVY01000043">
    <property type="protein sequence ID" value="PIQ86485.1"/>
    <property type="molecule type" value="Genomic_DNA"/>
</dbReference>
<dbReference type="SUPFAM" id="SSF52172">
    <property type="entry name" value="CheY-like"/>
    <property type="match status" value="1"/>
</dbReference>